<protein>
    <submittedName>
        <fullName evidence="3">Regulatory protein LysR</fullName>
    </submittedName>
</protein>
<dbReference type="InterPro" id="IPR025736">
    <property type="entry name" value="PucR_C-HTH_dom"/>
</dbReference>
<dbReference type="Pfam" id="PF13556">
    <property type="entry name" value="HTH_30"/>
    <property type="match status" value="1"/>
</dbReference>
<dbReference type="KEGG" id="pdx:Psed_1792"/>
<dbReference type="InterPro" id="IPR042070">
    <property type="entry name" value="PucR_C-HTH_sf"/>
</dbReference>
<proteinExistence type="predicted"/>
<dbReference type="Gene3D" id="1.10.10.2840">
    <property type="entry name" value="PucR C-terminal helix-turn-helix domain"/>
    <property type="match status" value="1"/>
</dbReference>
<sequence>MDRPWAHVPGWVGPALAPELLGAADAIIAAVRAQVPEYARPLEGRFGERITRGVTVALQQFVGLLGSAADLPDTRTYHDLGQVEHREGRTLAALQAAYQVGTRTLWQHIATGEAGRRLEPDVIFALAEALFGYLEQLSAASVSGWAHAEATLAGSLRARRQELVELLVRSPQASAADVERAAAAANWALPTLVATIVVEDAVEIASRLPDAVGARFEPAGVVLVPARDGLAGALRHAVRGRRAVLGPSVAPADVARSVARARAAWPLHIAGQLGEGAVVRADDHLVTLLLATDTGLTADLCARALAPLQGLPAGAGIRAEETLRAWLDAHGDVSATAAALHVHPQTVRYRLAGLRDAFGDALDDPTRRLEIILALRAQSIGGTPRE</sequence>
<dbReference type="RefSeq" id="WP_013673958.1">
    <property type="nucleotide sequence ID" value="NC_015312.1"/>
</dbReference>
<evidence type="ECO:0000259" key="1">
    <source>
        <dbReference type="Pfam" id="PF13556"/>
    </source>
</evidence>
<dbReference type="eggNOG" id="COG2508">
    <property type="taxonomic scope" value="Bacteria"/>
</dbReference>
<dbReference type="STRING" id="675635.Psed_1792"/>
<organism evidence="3 4">
    <name type="scientific">Pseudonocardia dioxanivorans (strain ATCC 55486 / DSM 44775 / JCM 13855 / CB1190)</name>
    <dbReference type="NCBI Taxonomy" id="675635"/>
    <lineage>
        <taxon>Bacteria</taxon>
        <taxon>Bacillati</taxon>
        <taxon>Actinomycetota</taxon>
        <taxon>Actinomycetes</taxon>
        <taxon>Pseudonocardiales</taxon>
        <taxon>Pseudonocardiaceae</taxon>
        <taxon>Pseudonocardia</taxon>
    </lineage>
</organism>
<feature type="domain" description="PucR-like N-terminal" evidence="2">
    <location>
        <begin position="5"/>
        <end position="168"/>
    </location>
</feature>
<dbReference type="HOGENOM" id="CLU_044949_0_0_11"/>
<feature type="domain" description="PucR C-terminal helix-turn-helix" evidence="1">
    <location>
        <begin position="321"/>
        <end position="377"/>
    </location>
</feature>
<evidence type="ECO:0000313" key="4">
    <source>
        <dbReference type="Proteomes" id="UP000007809"/>
    </source>
</evidence>
<evidence type="ECO:0000313" key="3">
    <source>
        <dbReference type="EMBL" id="AEA24027.1"/>
    </source>
</evidence>
<dbReference type="InterPro" id="IPR058663">
    <property type="entry name" value="PucR-like_N"/>
</dbReference>
<dbReference type="AlphaFoldDB" id="F4CPB2"/>
<dbReference type="PANTHER" id="PTHR33744:SF1">
    <property type="entry name" value="DNA-BINDING TRANSCRIPTIONAL ACTIVATOR ADER"/>
    <property type="match status" value="1"/>
</dbReference>
<gene>
    <name evidence="3" type="ordered locus">Psed_1792</name>
</gene>
<dbReference type="EMBL" id="CP002593">
    <property type="protein sequence ID" value="AEA24027.1"/>
    <property type="molecule type" value="Genomic_DNA"/>
</dbReference>
<dbReference type="OrthoDB" id="5243741at2"/>
<dbReference type="PANTHER" id="PTHR33744">
    <property type="entry name" value="CARBOHYDRATE DIACID REGULATOR"/>
    <property type="match status" value="1"/>
</dbReference>
<evidence type="ECO:0000259" key="2">
    <source>
        <dbReference type="Pfam" id="PF25906"/>
    </source>
</evidence>
<dbReference type="Pfam" id="PF25906">
    <property type="entry name" value="PucR-like_N"/>
    <property type="match status" value="1"/>
</dbReference>
<keyword evidence="4" id="KW-1185">Reference proteome</keyword>
<dbReference type="Proteomes" id="UP000007809">
    <property type="component" value="Chromosome"/>
</dbReference>
<dbReference type="InterPro" id="IPR051448">
    <property type="entry name" value="CdaR-like_regulators"/>
</dbReference>
<reference evidence="3 4" key="1">
    <citation type="journal article" date="2011" name="J. Bacteriol.">
        <title>Genome sequence of the 1,4-dioxane-degrading Pseudonocardia dioxanivorans strain CB1190.</title>
        <authorList>
            <person name="Sales C.M."/>
            <person name="Mahendra S."/>
            <person name="Grostern A."/>
            <person name="Parales R.E."/>
            <person name="Goodwin L.A."/>
            <person name="Woyke T."/>
            <person name="Nolan M."/>
            <person name="Lapidus A."/>
            <person name="Chertkov O."/>
            <person name="Ovchinnikova G."/>
            <person name="Sczyrba A."/>
            <person name="Alvarez-Cohen L."/>
        </authorList>
    </citation>
    <scope>NUCLEOTIDE SEQUENCE [LARGE SCALE GENOMIC DNA]</scope>
    <source>
        <strain evidence="4">ATCC 55486 / DSM 44775 / JCM 13855 / CB1190</strain>
    </source>
</reference>
<name>F4CPB2_PSEUX</name>
<accession>F4CPB2</accession>